<dbReference type="AlphaFoldDB" id="D2VPL4"/>
<dbReference type="GeneID" id="8851106"/>
<evidence type="ECO:0000259" key="1">
    <source>
        <dbReference type="Pfam" id="PF14771"/>
    </source>
</evidence>
<sequence>MNFLFGIGSDNPNSFSLSNFGASLGLNVNDHHSSASVNMNLPNLPPTPYHHPPNMIIPSQPQYYHHHYYHEMPPMGMNMSMPGFGISLQTNMCQVPPPMGNALAQQIIAALRNSSFKGEMYNAVQTYSSSLHCPVSGSDLCTILGFFDFDNDKFNTIIQLKQTNNIAQMSAYEASNIMRLFDFDNSRLNALQLLVTFIYDRRVAAETVAGTFDFDPTRARNILLTQ</sequence>
<dbReference type="InterPro" id="IPR028011">
    <property type="entry name" value="DUF4476"/>
</dbReference>
<protein>
    <submittedName>
        <fullName evidence="2">Predicted protein</fullName>
    </submittedName>
</protein>
<dbReference type="Pfam" id="PF14771">
    <property type="entry name" value="DUF4476"/>
    <property type="match status" value="1"/>
</dbReference>
<keyword evidence="3" id="KW-1185">Reference proteome</keyword>
<reference evidence="2 3" key="1">
    <citation type="journal article" date="2010" name="Cell">
        <title>The genome of Naegleria gruberi illuminates early eukaryotic versatility.</title>
        <authorList>
            <person name="Fritz-Laylin L.K."/>
            <person name="Prochnik S.E."/>
            <person name="Ginger M.L."/>
            <person name="Dacks J.B."/>
            <person name="Carpenter M.L."/>
            <person name="Field M.C."/>
            <person name="Kuo A."/>
            <person name="Paredez A."/>
            <person name="Chapman J."/>
            <person name="Pham J."/>
            <person name="Shu S."/>
            <person name="Neupane R."/>
            <person name="Cipriano M."/>
            <person name="Mancuso J."/>
            <person name="Tu H."/>
            <person name="Salamov A."/>
            <person name="Lindquist E."/>
            <person name="Shapiro H."/>
            <person name="Lucas S."/>
            <person name="Grigoriev I.V."/>
            <person name="Cande W.Z."/>
            <person name="Fulton C."/>
            <person name="Rokhsar D.S."/>
            <person name="Dawson S.C."/>
        </authorList>
    </citation>
    <scope>NUCLEOTIDE SEQUENCE [LARGE SCALE GENOMIC DNA]</scope>
    <source>
        <strain evidence="2 3">NEG-M</strain>
    </source>
</reference>
<dbReference type="OrthoDB" id="5968166at2759"/>
<accession>D2VPL4</accession>
<proteinExistence type="predicted"/>
<dbReference type="VEuPathDB" id="AmoebaDB:NAEGRDRAFT_70903"/>
<name>D2VPL4_NAEGR</name>
<gene>
    <name evidence="2" type="ORF">NAEGRDRAFT_70903</name>
</gene>
<organism evidence="3">
    <name type="scientific">Naegleria gruberi</name>
    <name type="common">Amoeba</name>
    <dbReference type="NCBI Taxonomy" id="5762"/>
    <lineage>
        <taxon>Eukaryota</taxon>
        <taxon>Discoba</taxon>
        <taxon>Heterolobosea</taxon>
        <taxon>Tetramitia</taxon>
        <taxon>Eutetramitia</taxon>
        <taxon>Vahlkampfiidae</taxon>
        <taxon>Naegleria</taxon>
    </lineage>
</organism>
<evidence type="ECO:0000313" key="3">
    <source>
        <dbReference type="Proteomes" id="UP000006671"/>
    </source>
</evidence>
<dbReference type="InParanoid" id="D2VPL4"/>
<dbReference type="EMBL" id="GG738887">
    <property type="protein sequence ID" value="EFC41144.1"/>
    <property type="molecule type" value="Genomic_DNA"/>
</dbReference>
<feature type="domain" description="DUF4476" evidence="1">
    <location>
        <begin position="132"/>
        <end position="222"/>
    </location>
</feature>
<evidence type="ECO:0000313" key="2">
    <source>
        <dbReference type="EMBL" id="EFC41144.1"/>
    </source>
</evidence>
<dbReference type="KEGG" id="ngr:NAEGRDRAFT_70903"/>
<dbReference type="RefSeq" id="XP_002673888.1">
    <property type="nucleotide sequence ID" value="XM_002673842.1"/>
</dbReference>
<dbReference type="Proteomes" id="UP000006671">
    <property type="component" value="Unassembled WGS sequence"/>
</dbReference>